<dbReference type="GO" id="GO:0009523">
    <property type="term" value="C:photosystem II"/>
    <property type="evidence" value="ECO:0007669"/>
    <property type="project" value="InterPro"/>
</dbReference>
<dbReference type="InterPro" id="IPR025585">
    <property type="entry name" value="PSII_Psb27"/>
</dbReference>
<dbReference type="InterPro" id="IPR038450">
    <property type="entry name" value="PSII_Psb27_sf"/>
</dbReference>
<evidence type="ECO:0000256" key="1">
    <source>
        <dbReference type="SAM" id="MobiDB-lite"/>
    </source>
</evidence>
<keyword evidence="2" id="KW-0449">Lipoprotein</keyword>
<protein>
    <submittedName>
        <fullName evidence="2">Putative photosystem II lipoprotein Psb27</fullName>
    </submittedName>
</protein>
<dbReference type="OrthoDB" id="514330at2759"/>
<accession>A0A5B8N0B4</accession>
<dbReference type="AlphaFoldDB" id="A0A5B8N0B4"/>
<evidence type="ECO:0000313" key="2">
    <source>
        <dbReference type="EMBL" id="QDZ25184.1"/>
    </source>
</evidence>
<dbReference type="Gene3D" id="1.20.58.810">
    <property type="entry name" value="Photosystem II Pbs27"/>
    <property type="match status" value="1"/>
</dbReference>
<feature type="region of interest" description="Disordered" evidence="1">
    <location>
        <begin position="1"/>
        <end position="24"/>
    </location>
</feature>
<dbReference type="HAMAP" id="MF_01481">
    <property type="entry name" value="PSII_Psb27"/>
    <property type="match status" value="1"/>
</dbReference>
<name>A0A5B8N0B4_9CHLO</name>
<organism evidence="2 3">
    <name type="scientific">Chloropicon primus</name>
    <dbReference type="NCBI Taxonomy" id="1764295"/>
    <lineage>
        <taxon>Eukaryota</taxon>
        <taxon>Viridiplantae</taxon>
        <taxon>Chlorophyta</taxon>
        <taxon>Chloropicophyceae</taxon>
        <taxon>Chloropicales</taxon>
        <taxon>Chloropicaceae</taxon>
        <taxon>Chloropicon</taxon>
    </lineage>
</organism>
<sequence length="221" mass="23313">MAATRWVTRASAAPPGPSDGKVQTKRTVASVLASRRQALGLVGAALLTAFPPVASAGQFKGKRSWNGEVGAGVCELGEEGDECRAAQFAKDEGKLKQDVLSKTGNGSYKAQTGQAASKIDQAYFESSKELISDINALLDMDVFDKARRGATTDVQTNAKAWTAKYAPGGSARMESAQRLYVVVDSLLGYFAQNGFAPVPDPMKNKARADMDTAAGFLTKGK</sequence>
<dbReference type="Proteomes" id="UP000316726">
    <property type="component" value="Chromosome 16"/>
</dbReference>
<dbReference type="GO" id="GO:0010207">
    <property type="term" value="P:photosystem II assembly"/>
    <property type="evidence" value="ECO:0007669"/>
    <property type="project" value="InterPro"/>
</dbReference>
<keyword evidence="3" id="KW-1185">Reference proteome</keyword>
<evidence type="ECO:0000313" key="3">
    <source>
        <dbReference type="Proteomes" id="UP000316726"/>
    </source>
</evidence>
<gene>
    <name evidence="2" type="ORF">A3770_16p77020</name>
</gene>
<proteinExistence type="inferred from homology"/>
<dbReference type="EMBL" id="CP031049">
    <property type="protein sequence ID" value="QDZ25184.1"/>
    <property type="molecule type" value="Genomic_DNA"/>
</dbReference>
<reference evidence="2 3" key="1">
    <citation type="submission" date="2018-07" db="EMBL/GenBank/DDBJ databases">
        <title>The complete nuclear genome of the prasinophyte Chloropicon primus (CCMP1205).</title>
        <authorList>
            <person name="Pombert J.-F."/>
            <person name="Otis C."/>
            <person name="Turmel M."/>
            <person name="Lemieux C."/>
        </authorList>
    </citation>
    <scope>NUCLEOTIDE SEQUENCE [LARGE SCALE GENOMIC DNA]</scope>
    <source>
        <strain evidence="2 3">CCMP1205</strain>
    </source>
</reference>
<dbReference type="GO" id="GO:0010206">
    <property type="term" value="P:photosystem II repair"/>
    <property type="evidence" value="ECO:0007669"/>
    <property type="project" value="InterPro"/>
</dbReference>
<dbReference type="Pfam" id="PF13326">
    <property type="entry name" value="PSII_Pbs27"/>
    <property type="match status" value="1"/>
</dbReference>